<comment type="caution">
    <text evidence="12">The sequence shown here is derived from an EMBL/GenBank/DDBJ whole genome shotgun (WGS) entry which is preliminary data.</text>
</comment>
<keyword evidence="5 10" id="KW-1133">Transmembrane helix</keyword>
<keyword evidence="3 10" id="KW-0812">Transmembrane</keyword>
<feature type="compositionally biased region" description="Low complexity" evidence="9">
    <location>
        <begin position="92"/>
        <end position="116"/>
    </location>
</feature>
<sequence>MASSYTPPRRNAPPHLRLNSGSQNILVDYSPDNRSSARQLTPQPSSRPGTASSKRIPTPLYARSLPAAESAELLLPPGKSRTPRRFRDDDSPLNSPLQSPLSSRRSSWSSDGTESRMNPFISPYDDSRAPSRTGSEDDNLNTQTVSEKYNIIPSAGLLLFPEDVEKDDYMHTPGPDDNDRDCDIWTGRGMVNLGGLVLVALGILMLFIGFPVLSFVQNKLDPVRESCSGNPTCIDVEQPLLKNVRRGLIDPDTPDDVKSRKGANGKKQKLVFSDEFNTPGRTFYDNDDPYFQGMDFWYGVTQDLEWYDPDAITTEDGILTIRFDAFKNHGLNYRSGMLQSWNKLCFKGGYIEASISLPGRGDTIGFWPGFWTMGNLGRPGYAATTDGTWPYSYHDECDAGITHNQSQTDGISYLPGMRFPACTCRGEDHPSPGKSRSAPEIDAIEASVEFLDNPNLNGIGSASQSLQVAPFDVWYHPNYEQVEVYDYSVTRINSYAGGPYQQALSGLTNLNNDWYDGKAYQKYAFDYRTGDDGYVAWYVGDVRTWTVYASALGPNGNIGKRVIPEEPMAIVANFGMSNSFAALNLSGIAATLPATMRVDYIRIYQQEGEEMVTCDPPGYPTTEYIRRHPEPYRNFNLTLWKQTEYDWPKNSLVNGCEV</sequence>
<dbReference type="AlphaFoldDB" id="A0A9P4VQB2"/>
<evidence type="ECO:0000256" key="5">
    <source>
        <dbReference type="ARBA" id="ARBA00022989"/>
    </source>
</evidence>
<dbReference type="Pfam" id="PF03935">
    <property type="entry name" value="SKN1_KRE6_Sbg1"/>
    <property type="match status" value="1"/>
</dbReference>
<dbReference type="GO" id="GO:0006078">
    <property type="term" value="P:(1-&gt;6)-beta-D-glucan biosynthetic process"/>
    <property type="evidence" value="ECO:0007669"/>
    <property type="project" value="TreeGrafter"/>
</dbReference>
<dbReference type="OrthoDB" id="412647at2759"/>
<organism evidence="12 13">
    <name type="scientific">Patellaria atrata CBS 101060</name>
    <dbReference type="NCBI Taxonomy" id="1346257"/>
    <lineage>
        <taxon>Eukaryota</taxon>
        <taxon>Fungi</taxon>
        <taxon>Dikarya</taxon>
        <taxon>Ascomycota</taxon>
        <taxon>Pezizomycotina</taxon>
        <taxon>Dothideomycetes</taxon>
        <taxon>Dothideomycetes incertae sedis</taxon>
        <taxon>Patellariales</taxon>
        <taxon>Patellariaceae</taxon>
        <taxon>Patellaria</taxon>
    </lineage>
</organism>
<comment type="subcellular location">
    <subcellularLocation>
        <location evidence="1">Membrane</location>
        <topology evidence="1">Single-pass type II membrane protein</topology>
    </subcellularLocation>
</comment>
<dbReference type="Proteomes" id="UP000799429">
    <property type="component" value="Unassembled WGS sequence"/>
</dbReference>
<comment type="similarity">
    <text evidence="2">Belongs to the SKN1/KRE6 family.</text>
</comment>
<keyword evidence="8" id="KW-0961">Cell wall biogenesis/degradation</keyword>
<feature type="transmembrane region" description="Helical" evidence="10">
    <location>
        <begin position="193"/>
        <end position="216"/>
    </location>
</feature>
<name>A0A9P4VQB2_9PEZI</name>
<evidence type="ECO:0000256" key="9">
    <source>
        <dbReference type="SAM" id="MobiDB-lite"/>
    </source>
</evidence>
<dbReference type="GO" id="GO:0031505">
    <property type="term" value="P:fungal-type cell wall organization"/>
    <property type="evidence" value="ECO:0007669"/>
    <property type="project" value="TreeGrafter"/>
</dbReference>
<dbReference type="SUPFAM" id="SSF49899">
    <property type="entry name" value="Concanavalin A-like lectins/glucanases"/>
    <property type="match status" value="1"/>
</dbReference>
<gene>
    <name evidence="12" type="ORF">M501DRAFT_991659</name>
</gene>
<evidence type="ECO:0000256" key="1">
    <source>
        <dbReference type="ARBA" id="ARBA00004606"/>
    </source>
</evidence>
<keyword evidence="13" id="KW-1185">Reference proteome</keyword>
<proteinExistence type="inferred from homology"/>
<protein>
    <submittedName>
        <fullName evidence="12">Glycoside hydrolase family 16 protein</fullName>
    </submittedName>
</protein>
<evidence type="ECO:0000256" key="2">
    <source>
        <dbReference type="ARBA" id="ARBA00010962"/>
    </source>
</evidence>
<dbReference type="GO" id="GO:0005789">
    <property type="term" value="C:endoplasmic reticulum membrane"/>
    <property type="evidence" value="ECO:0007669"/>
    <property type="project" value="TreeGrafter"/>
</dbReference>
<dbReference type="PROSITE" id="PS51762">
    <property type="entry name" value="GH16_2"/>
    <property type="match status" value="1"/>
</dbReference>
<keyword evidence="6 10" id="KW-0472">Membrane</keyword>
<feature type="region of interest" description="Disordered" evidence="9">
    <location>
        <begin position="1"/>
        <end position="143"/>
    </location>
</feature>
<feature type="compositionally biased region" description="Low complexity" evidence="9">
    <location>
        <begin position="64"/>
        <end position="77"/>
    </location>
</feature>
<evidence type="ECO:0000256" key="3">
    <source>
        <dbReference type="ARBA" id="ARBA00022692"/>
    </source>
</evidence>
<dbReference type="GO" id="GO:0015926">
    <property type="term" value="F:glucosidase activity"/>
    <property type="evidence" value="ECO:0007669"/>
    <property type="project" value="TreeGrafter"/>
</dbReference>
<dbReference type="InterPro" id="IPR005629">
    <property type="entry name" value="Skn1/Kre6/Sbg1"/>
</dbReference>
<evidence type="ECO:0000259" key="11">
    <source>
        <dbReference type="PROSITE" id="PS51762"/>
    </source>
</evidence>
<evidence type="ECO:0000256" key="4">
    <source>
        <dbReference type="ARBA" id="ARBA00022968"/>
    </source>
</evidence>
<dbReference type="PANTHER" id="PTHR31361">
    <property type="entry name" value="BETA-GLUCAN SYNTHESIS-ASSOCIATED PROTEIN KRE6-RELATED"/>
    <property type="match status" value="1"/>
</dbReference>
<evidence type="ECO:0000256" key="6">
    <source>
        <dbReference type="ARBA" id="ARBA00023136"/>
    </source>
</evidence>
<dbReference type="EMBL" id="MU006094">
    <property type="protein sequence ID" value="KAF2839638.1"/>
    <property type="molecule type" value="Genomic_DNA"/>
</dbReference>
<dbReference type="GO" id="GO:0005886">
    <property type="term" value="C:plasma membrane"/>
    <property type="evidence" value="ECO:0007669"/>
    <property type="project" value="TreeGrafter"/>
</dbReference>
<evidence type="ECO:0000256" key="10">
    <source>
        <dbReference type="SAM" id="Phobius"/>
    </source>
</evidence>
<keyword evidence="12" id="KW-0378">Hydrolase</keyword>
<dbReference type="PANTHER" id="PTHR31361:SF1">
    <property type="entry name" value="BETA-GLUCAN SYNTHESIS-ASSOCIATED PROTEIN KRE6-RELATED"/>
    <property type="match status" value="1"/>
</dbReference>
<evidence type="ECO:0000313" key="13">
    <source>
        <dbReference type="Proteomes" id="UP000799429"/>
    </source>
</evidence>
<feature type="domain" description="GH16" evidence="11">
    <location>
        <begin position="167"/>
        <end position="609"/>
    </location>
</feature>
<dbReference type="InterPro" id="IPR013320">
    <property type="entry name" value="ConA-like_dom_sf"/>
</dbReference>
<evidence type="ECO:0000313" key="12">
    <source>
        <dbReference type="EMBL" id="KAF2839638.1"/>
    </source>
</evidence>
<evidence type="ECO:0000256" key="7">
    <source>
        <dbReference type="ARBA" id="ARBA00023180"/>
    </source>
</evidence>
<keyword evidence="7" id="KW-0325">Glycoprotein</keyword>
<keyword evidence="4" id="KW-0735">Signal-anchor</keyword>
<evidence type="ECO:0000256" key="8">
    <source>
        <dbReference type="ARBA" id="ARBA00023316"/>
    </source>
</evidence>
<dbReference type="CDD" id="cd02180">
    <property type="entry name" value="GH16_fungal_KRE6_glucanase"/>
    <property type="match status" value="1"/>
</dbReference>
<accession>A0A9P4VQB2</accession>
<reference evidence="12" key="1">
    <citation type="journal article" date="2020" name="Stud. Mycol.">
        <title>101 Dothideomycetes genomes: a test case for predicting lifestyles and emergence of pathogens.</title>
        <authorList>
            <person name="Haridas S."/>
            <person name="Albert R."/>
            <person name="Binder M."/>
            <person name="Bloem J."/>
            <person name="Labutti K."/>
            <person name="Salamov A."/>
            <person name="Andreopoulos B."/>
            <person name="Baker S."/>
            <person name="Barry K."/>
            <person name="Bills G."/>
            <person name="Bluhm B."/>
            <person name="Cannon C."/>
            <person name="Castanera R."/>
            <person name="Culley D."/>
            <person name="Daum C."/>
            <person name="Ezra D."/>
            <person name="Gonzalez J."/>
            <person name="Henrissat B."/>
            <person name="Kuo A."/>
            <person name="Liang C."/>
            <person name="Lipzen A."/>
            <person name="Lutzoni F."/>
            <person name="Magnuson J."/>
            <person name="Mondo S."/>
            <person name="Nolan M."/>
            <person name="Ohm R."/>
            <person name="Pangilinan J."/>
            <person name="Park H.-J."/>
            <person name="Ramirez L."/>
            <person name="Alfaro M."/>
            <person name="Sun H."/>
            <person name="Tritt A."/>
            <person name="Yoshinaga Y."/>
            <person name="Zwiers L.-H."/>
            <person name="Turgeon B."/>
            <person name="Goodwin S."/>
            <person name="Spatafora J."/>
            <person name="Crous P."/>
            <person name="Grigoriev I."/>
        </authorList>
    </citation>
    <scope>NUCLEOTIDE SEQUENCE</scope>
    <source>
        <strain evidence="12">CBS 101060</strain>
    </source>
</reference>
<feature type="compositionally biased region" description="Polar residues" evidence="9">
    <location>
        <begin position="32"/>
        <end position="55"/>
    </location>
</feature>
<dbReference type="InterPro" id="IPR000757">
    <property type="entry name" value="Beta-glucanase-like"/>
</dbReference>
<dbReference type="Gene3D" id="2.60.120.200">
    <property type="match status" value="1"/>
</dbReference>